<keyword evidence="7 10" id="KW-0663">Pyridoxal phosphate</keyword>
<dbReference type="PANTHER" id="PTHR42655:SF1">
    <property type="entry name" value="GLYCOGEN PHOSPHORYLASE"/>
    <property type="match status" value="1"/>
</dbReference>
<reference evidence="11 12" key="1">
    <citation type="journal article" date="2016" name="Nat. Commun.">
        <title>Thousands of microbial genomes shed light on interconnected biogeochemical processes in an aquifer system.</title>
        <authorList>
            <person name="Anantharaman K."/>
            <person name="Brown C.T."/>
            <person name="Hug L.A."/>
            <person name="Sharon I."/>
            <person name="Castelle C.J."/>
            <person name="Probst A.J."/>
            <person name="Thomas B.C."/>
            <person name="Singh A."/>
            <person name="Wilkins M.J."/>
            <person name="Karaoz U."/>
            <person name="Brodie E.L."/>
            <person name="Williams K.H."/>
            <person name="Hubbard S.S."/>
            <person name="Banfield J.F."/>
        </authorList>
    </citation>
    <scope>NUCLEOTIDE SEQUENCE [LARGE SCALE GENOMIC DNA]</scope>
</reference>
<dbReference type="SUPFAM" id="SSF53756">
    <property type="entry name" value="UDP-Glycosyltransferase/glycogen phosphorylase"/>
    <property type="match status" value="1"/>
</dbReference>
<gene>
    <name evidence="11" type="ORF">A2290_08190</name>
</gene>
<comment type="caution">
    <text evidence="11">The sequence shown here is derived from an EMBL/GenBank/DDBJ whole genome shotgun (WGS) entry which is preliminary data.</text>
</comment>
<evidence type="ECO:0000256" key="1">
    <source>
        <dbReference type="ARBA" id="ARBA00001275"/>
    </source>
</evidence>
<dbReference type="AlphaFoldDB" id="A0A1F4RYN8"/>
<dbReference type="PROSITE" id="PS00102">
    <property type="entry name" value="PHOSPHORYLASE"/>
    <property type="match status" value="1"/>
</dbReference>
<keyword evidence="6" id="KW-0808">Transferase</keyword>
<dbReference type="Proteomes" id="UP000177905">
    <property type="component" value="Unassembled WGS sequence"/>
</dbReference>
<evidence type="ECO:0000256" key="5">
    <source>
        <dbReference type="ARBA" id="ARBA00022676"/>
    </source>
</evidence>
<dbReference type="GO" id="GO:0030170">
    <property type="term" value="F:pyridoxal phosphate binding"/>
    <property type="evidence" value="ECO:0007669"/>
    <property type="project" value="InterPro"/>
</dbReference>
<dbReference type="InterPro" id="IPR011834">
    <property type="entry name" value="Agluc_phsphrylas"/>
</dbReference>
<keyword evidence="8" id="KW-0119">Carbohydrate metabolism</keyword>
<comment type="cofactor">
    <cofactor evidence="2">
        <name>pyridoxal 5'-phosphate</name>
        <dbReference type="ChEBI" id="CHEBI:597326"/>
    </cofactor>
</comment>
<keyword evidence="5" id="KW-0328">Glycosyltransferase</keyword>
<dbReference type="InterPro" id="IPR052182">
    <property type="entry name" value="Glycogen/Maltodextrin_Phosph"/>
</dbReference>
<dbReference type="InterPro" id="IPR000811">
    <property type="entry name" value="Glyco_trans_35"/>
</dbReference>
<dbReference type="EC" id="2.4.1.1" evidence="4"/>
<evidence type="ECO:0000256" key="9">
    <source>
        <dbReference type="ARBA" id="ARBA00025174"/>
    </source>
</evidence>
<evidence type="ECO:0000256" key="10">
    <source>
        <dbReference type="PIRSR" id="PIRSR000460-1"/>
    </source>
</evidence>
<protein>
    <recommendedName>
        <fullName evidence="4">glycogen phosphorylase</fullName>
        <ecNumber evidence="4">2.4.1.1</ecNumber>
    </recommendedName>
</protein>
<evidence type="ECO:0000256" key="7">
    <source>
        <dbReference type="ARBA" id="ARBA00022898"/>
    </source>
</evidence>
<evidence type="ECO:0000256" key="6">
    <source>
        <dbReference type="ARBA" id="ARBA00022679"/>
    </source>
</evidence>
<dbReference type="NCBIfam" id="TIGR02094">
    <property type="entry name" value="more_P_ylases"/>
    <property type="match status" value="1"/>
</dbReference>
<comment type="similarity">
    <text evidence="3">Belongs to the glycogen phosphorylase family.</text>
</comment>
<dbReference type="GO" id="GO:0005975">
    <property type="term" value="P:carbohydrate metabolic process"/>
    <property type="evidence" value="ECO:0007669"/>
    <property type="project" value="InterPro"/>
</dbReference>
<dbReference type="Pfam" id="PF00343">
    <property type="entry name" value="Phosphorylase"/>
    <property type="match status" value="1"/>
</dbReference>
<name>A0A1F4RYN8_UNCSA</name>
<dbReference type="InterPro" id="IPR035090">
    <property type="entry name" value="Pyridoxal_P_attach_site"/>
</dbReference>
<dbReference type="Gene3D" id="3.40.50.2000">
    <property type="entry name" value="Glycogen Phosphorylase B"/>
    <property type="match status" value="3"/>
</dbReference>
<organism evidence="11 12">
    <name type="scientific">candidate division WOR-1 bacterium RIFOXYB2_FULL_36_35</name>
    <dbReference type="NCBI Taxonomy" id="1802578"/>
    <lineage>
        <taxon>Bacteria</taxon>
        <taxon>Bacillati</taxon>
        <taxon>Saganbacteria</taxon>
    </lineage>
</organism>
<dbReference type="EMBL" id="MEUA01000059">
    <property type="protein sequence ID" value="OGC13298.1"/>
    <property type="molecule type" value="Genomic_DNA"/>
</dbReference>
<evidence type="ECO:0000313" key="11">
    <source>
        <dbReference type="EMBL" id="OGC13298.1"/>
    </source>
</evidence>
<comment type="catalytic activity">
    <reaction evidence="1">
        <text>[(1-&gt;4)-alpha-D-glucosyl](n) + phosphate = [(1-&gt;4)-alpha-D-glucosyl](n-1) + alpha-D-glucose 1-phosphate</text>
        <dbReference type="Rhea" id="RHEA:41732"/>
        <dbReference type="Rhea" id="RHEA-COMP:9584"/>
        <dbReference type="Rhea" id="RHEA-COMP:9586"/>
        <dbReference type="ChEBI" id="CHEBI:15444"/>
        <dbReference type="ChEBI" id="CHEBI:43474"/>
        <dbReference type="ChEBI" id="CHEBI:58601"/>
        <dbReference type="EC" id="2.4.1.1"/>
    </reaction>
</comment>
<feature type="modified residue" description="N6-(pyridoxal phosphate)lysine" evidence="10">
    <location>
        <position position="553"/>
    </location>
</feature>
<evidence type="ECO:0000256" key="4">
    <source>
        <dbReference type="ARBA" id="ARBA00012591"/>
    </source>
</evidence>
<sequence>MKEKFLKLSFMDINDPRTEKDVSNKKFFDFPIESIINAEENLYSEQSKSVAYFSMEFGLSPSFYNTFKSFSAINEINTIKSHEIFSNLKDMDYYHRFEFEELLDLPIYSGGLGVLAGDTLKSCADLNLSVAGIGILWGKGYFKQNFWFKYGQFPEELRWDPKTYPGLIPLDKYVYIELDKFKVKLKLWKYYIYSFDKKHVVPLILMDSDIEENPEEIRNLTDQLYRSDNQNIKIAQRTILGIGGAKALNELGYKIDTHHLNEGHAALAFVELIKKYSSAEEAKNHLAYTCHTPVEAGHDRFQRENLKKFLDKESLQIIEKTKAVEKDLINLTKLAMDTTSFVNAVAQKHGEITRLQFPMFKEKIKSITNGVHVHTWVSESIAKLLDKYRKTIGDWRQEPQNLKHISSLGGSQHFKYDLWNAHKENKKNLCKTFKHWLLEEHIFTICWARRIAPYKRPSLILHNLTKLIDIAKTVGPLQIILAGKAHPSDNMGSSHIKEIMDKIDQLSANRDAIKIIFLENYDTYIAKLLTSSVDLWLNNPLPPFEASGTSGMKAILNGIPQLTTLDGWVVEAKDWGIGRIFGYTPPPGTIGSEQDKHLDDDSEALYKNLEELMALYYRTLYEKDFFYQSEWLQMMINCIAAAGYFNTQRMVIEYNQSAWKQPLAS</sequence>
<dbReference type="PANTHER" id="PTHR42655">
    <property type="entry name" value="GLYCOGEN PHOSPHORYLASE"/>
    <property type="match status" value="1"/>
</dbReference>
<evidence type="ECO:0000256" key="2">
    <source>
        <dbReference type="ARBA" id="ARBA00001933"/>
    </source>
</evidence>
<dbReference type="PIRSF" id="PIRSF000460">
    <property type="entry name" value="Pprylas_GlgP"/>
    <property type="match status" value="1"/>
</dbReference>
<evidence type="ECO:0000256" key="8">
    <source>
        <dbReference type="ARBA" id="ARBA00023277"/>
    </source>
</evidence>
<proteinExistence type="inferred from homology"/>
<accession>A0A1F4RYN8</accession>
<evidence type="ECO:0000256" key="3">
    <source>
        <dbReference type="ARBA" id="ARBA00006047"/>
    </source>
</evidence>
<evidence type="ECO:0000313" key="12">
    <source>
        <dbReference type="Proteomes" id="UP000177905"/>
    </source>
</evidence>
<dbReference type="GO" id="GO:0008184">
    <property type="term" value="F:glycogen phosphorylase activity"/>
    <property type="evidence" value="ECO:0007669"/>
    <property type="project" value="InterPro"/>
</dbReference>
<comment type="function">
    <text evidence="9">Phosphorylase is an important allosteric enzyme in carbohydrate metabolism. Enzymes from different sources differ in their regulatory mechanisms and in their natural substrates. However, all known phosphorylases share catalytic and structural properties.</text>
</comment>